<feature type="domain" description="TIR" evidence="1">
    <location>
        <begin position="14"/>
        <end position="151"/>
    </location>
</feature>
<dbReference type="AlphaFoldDB" id="A0A6J5GXG5"/>
<dbReference type="InterPro" id="IPR000157">
    <property type="entry name" value="TIR_dom"/>
</dbReference>
<dbReference type="GO" id="GO:0007165">
    <property type="term" value="P:signal transduction"/>
    <property type="evidence" value="ECO:0007669"/>
    <property type="project" value="InterPro"/>
</dbReference>
<dbReference type="InterPro" id="IPR035897">
    <property type="entry name" value="Toll_tir_struct_dom_sf"/>
</dbReference>
<evidence type="ECO:0000259" key="1">
    <source>
        <dbReference type="PROSITE" id="PS50104"/>
    </source>
</evidence>
<dbReference type="Gene3D" id="3.40.50.10140">
    <property type="entry name" value="Toll/interleukin-1 receptor homology (TIR) domain"/>
    <property type="match status" value="1"/>
</dbReference>
<protein>
    <recommendedName>
        <fullName evidence="1">TIR domain-containing protein</fullName>
    </recommendedName>
</protein>
<organism evidence="2 3">
    <name type="scientific">Paraburkholderia caffeinitolerans</name>
    <dbReference type="NCBI Taxonomy" id="1723730"/>
    <lineage>
        <taxon>Bacteria</taxon>
        <taxon>Pseudomonadati</taxon>
        <taxon>Pseudomonadota</taxon>
        <taxon>Betaproteobacteria</taxon>
        <taxon>Burkholderiales</taxon>
        <taxon>Burkholderiaceae</taxon>
        <taxon>Paraburkholderia</taxon>
    </lineage>
</organism>
<proteinExistence type="predicted"/>
<dbReference type="Proteomes" id="UP000494119">
    <property type="component" value="Unassembled WGS sequence"/>
</dbReference>
<dbReference type="SUPFAM" id="SSF52200">
    <property type="entry name" value="Toll/Interleukin receptor TIR domain"/>
    <property type="match status" value="1"/>
</dbReference>
<dbReference type="EMBL" id="CADIKL010000052">
    <property type="protein sequence ID" value="CAB3807150.1"/>
    <property type="molecule type" value="Genomic_DNA"/>
</dbReference>
<keyword evidence="3" id="KW-1185">Reference proteome</keyword>
<evidence type="ECO:0000313" key="2">
    <source>
        <dbReference type="EMBL" id="CAB3807150.1"/>
    </source>
</evidence>
<gene>
    <name evidence="2" type="ORF">LMG28688_06493</name>
</gene>
<reference evidence="2 3" key="1">
    <citation type="submission" date="2020-04" db="EMBL/GenBank/DDBJ databases">
        <authorList>
            <person name="De Canck E."/>
        </authorList>
    </citation>
    <scope>NUCLEOTIDE SEQUENCE [LARGE SCALE GENOMIC DNA]</scope>
    <source>
        <strain evidence="2 3">LMG 28688</strain>
    </source>
</reference>
<sequence length="194" mass="22185">MGAKCRSKMPTPILASHVFISYRHGDPWTRIARKFHNHLLPISGPLGFTLFLDDSDIQAADRFETIIKNNLDKTSHFIVLLCDDYWLSEWCRKELDYAVRRYQETGTPRLLFVLAEAMNPHYLIFDAAHPTGTLRDADGGESQLSRVSDLLFLGPFDPNLRLVRLDLENPVRLADQIHEMSVRLQRTLPAQAGN</sequence>
<accession>A0A6J5GXG5</accession>
<dbReference type="Pfam" id="PF13676">
    <property type="entry name" value="TIR_2"/>
    <property type="match status" value="1"/>
</dbReference>
<name>A0A6J5GXG5_9BURK</name>
<evidence type="ECO:0000313" key="3">
    <source>
        <dbReference type="Proteomes" id="UP000494119"/>
    </source>
</evidence>
<dbReference type="PROSITE" id="PS50104">
    <property type="entry name" value="TIR"/>
    <property type="match status" value="1"/>
</dbReference>
<dbReference type="SMART" id="SM00255">
    <property type="entry name" value="TIR"/>
    <property type="match status" value="1"/>
</dbReference>